<evidence type="ECO:0000313" key="3">
    <source>
        <dbReference type="Proteomes" id="UP000464314"/>
    </source>
</evidence>
<dbReference type="PANTHER" id="PTHR43072">
    <property type="entry name" value="N-ACETYLTRANSFERASE"/>
    <property type="match status" value="1"/>
</dbReference>
<reference evidence="2 3" key="1">
    <citation type="submission" date="2020-01" db="EMBL/GenBank/DDBJ databases">
        <title>Genome analysis of Anaerocolumna sp. CBA3638.</title>
        <authorList>
            <person name="Kim J."/>
            <person name="Roh S.W."/>
        </authorList>
    </citation>
    <scope>NUCLEOTIDE SEQUENCE [LARGE SCALE GENOMIC DNA]</scope>
    <source>
        <strain evidence="2 3">CBA3638</strain>
    </source>
</reference>
<dbReference type="EMBL" id="CP048000">
    <property type="protein sequence ID" value="QHQ62210.1"/>
    <property type="molecule type" value="Genomic_DNA"/>
</dbReference>
<evidence type="ECO:0000313" key="2">
    <source>
        <dbReference type="EMBL" id="QHQ62210.1"/>
    </source>
</evidence>
<feature type="domain" description="N-acetyltransferase" evidence="1">
    <location>
        <begin position="4"/>
        <end position="165"/>
    </location>
</feature>
<dbReference type="AlphaFoldDB" id="A0A6P1TLV9"/>
<dbReference type="PROSITE" id="PS51186">
    <property type="entry name" value="GNAT"/>
    <property type="match status" value="1"/>
</dbReference>
<dbReference type="Gene3D" id="3.40.630.30">
    <property type="match status" value="1"/>
</dbReference>
<dbReference type="KEGG" id="anr:Ana3638_16640"/>
<keyword evidence="3" id="KW-1185">Reference proteome</keyword>
<dbReference type="InterPro" id="IPR016181">
    <property type="entry name" value="Acyl_CoA_acyltransferase"/>
</dbReference>
<keyword evidence="2" id="KW-0808">Transferase</keyword>
<proteinExistence type="predicted"/>
<dbReference type="RefSeq" id="WP_161839035.1">
    <property type="nucleotide sequence ID" value="NZ_CP048000.1"/>
</dbReference>
<organism evidence="2 3">
    <name type="scientific">Anaerocolumna sedimenticola</name>
    <dbReference type="NCBI Taxonomy" id="2696063"/>
    <lineage>
        <taxon>Bacteria</taxon>
        <taxon>Bacillati</taxon>
        <taxon>Bacillota</taxon>
        <taxon>Clostridia</taxon>
        <taxon>Lachnospirales</taxon>
        <taxon>Lachnospiraceae</taxon>
        <taxon>Anaerocolumna</taxon>
    </lineage>
</organism>
<accession>A0A6P1TLV9</accession>
<name>A0A6P1TLV9_9FIRM</name>
<sequence length="201" mass="23587">MSRITIRMAKLEDAEEVYKVYEPYILNTVITFEYDKVPVEVFRERMKNVMDKFPWLVCLIDGEIAGYAYCSPHLERAAFGWDCECSVYLNEKYHRRGIGTALYEALFHIVEQQGIYNIYSLICIPHESSVALHKKYGFTEVGTYYNTAYKLGKWRHLLVMEKRLKETIGEPAPVIPIHKIDKKFLENEYEIAVKKIVTTKQ</sequence>
<evidence type="ECO:0000259" key="1">
    <source>
        <dbReference type="PROSITE" id="PS51186"/>
    </source>
</evidence>
<dbReference type="Pfam" id="PF13420">
    <property type="entry name" value="Acetyltransf_4"/>
    <property type="match status" value="1"/>
</dbReference>
<gene>
    <name evidence="2" type="ORF">Ana3638_16640</name>
</gene>
<dbReference type="PANTHER" id="PTHR43072:SF8">
    <property type="entry name" value="ACYLTRANSFERASE FABY-RELATED"/>
    <property type="match status" value="1"/>
</dbReference>
<dbReference type="GO" id="GO:0016747">
    <property type="term" value="F:acyltransferase activity, transferring groups other than amino-acyl groups"/>
    <property type="evidence" value="ECO:0007669"/>
    <property type="project" value="InterPro"/>
</dbReference>
<dbReference type="Proteomes" id="UP000464314">
    <property type="component" value="Chromosome"/>
</dbReference>
<protein>
    <submittedName>
        <fullName evidence="2">GNAT family N-acetyltransferase</fullName>
    </submittedName>
</protein>
<dbReference type="SUPFAM" id="SSF55729">
    <property type="entry name" value="Acyl-CoA N-acyltransferases (Nat)"/>
    <property type="match status" value="1"/>
</dbReference>
<dbReference type="InterPro" id="IPR000182">
    <property type="entry name" value="GNAT_dom"/>
</dbReference>
<dbReference type="CDD" id="cd04301">
    <property type="entry name" value="NAT_SF"/>
    <property type="match status" value="1"/>
</dbReference>